<feature type="transmembrane region" description="Helical" evidence="1">
    <location>
        <begin position="105"/>
        <end position="138"/>
    </location>
</feature>
<protein>
    <submittedName>
        <fullName evidence="2">DUF4956 domain-containing protein</fullName>
    </submittedName>
</protein>
<reference evidence="2 3" key="1">
    <citation type="submission" date="2022-01" db="EMBL/GenBank/DDBJ databases">
        <title>Novel bile acid biosynthetic pathways are enriched in the microbiome of centenarians.</title>
        <authorList>
            <person name="Sato Y."/>
            <person name="Atarashi K."/>
            <person name="Plichta R.D."/>
            <person name="Arai Y."/>
            <person name="Sasajima S."/>
            <person name="Kearney M.S."/>
            <person name="Suda W."/>
            <person name="Takeshita K."/>
            <person name="Sasaki T."/>
            <person name="Okamoto S."/>
            <person name="Skelly N.A."/>
            <person name="Okamura Y."/>
            <person name="Vlamakis H."/>
            <person name="Li Y."/>
            <person name="Tanoue T."/>
            <person name="Takei H."/>
            <person name="Nittono H."/>
            <person name="Narushima S."/>
            <person name="Irie J."/>
            <person name="Itoh H."/>
            <person name="Moriya K."/>
            <person name="Sugiura Y."/>
            <person name="Suematsu M."/>
            <person name="Moritoki N."/>
            <person name="Shibata S."/>
            <person name="Littman R.D."/>
            <person name="Fischbach A.M."/>
            <person name="Uwamino Y."/>
            <person name="Inoue T."/>
            <person name="Honda A."/>
            <person name="Hattori M."/>
            <person name="Murai T."/>
            <person name="Xavier J.R."/>
            <person name="Hirose N."/>
            <person name="Honda K."/>
        </authorList>
    </citation>
    <scope>NUCLEOTIDE SEQUENCE [LARGE SCALE GENOMIC DNA]</scope>
    <source>
        <strain evidence="2 3">CE91-St30</strain>
    </source>
</reference>
<dbReference type="InterPro" id="IPR032531">
    <property type="entry name" value="DUF4956"/>
</dbReference>
<dbReference type="EMBL" id="AP025564">
    <property type="protein sequence ID" value="BDE97574.1"/>
    <property type="molecule type" value="Genomic_DNA"/>
</dbReference>
<accession>A0ABN6MJW5</accession>
<keyword evidence="1" id="KW-0812">Transmembrane</keyword>
<keyword evidence="1" id="KW-0472">Membrane</keyword>
<proteinExistence type="predicted"/>
<dbReference type="Pfam" id="PF16316">
    <property type="entry name" value="DUF4956"/>
    <property type="match status" value="1"/>
</dbReference>
<organism evidence="2 3">
    <name type="scientific">Raoultibacter timonensis</name>
    <dbReference type="NCBI Taxonomy" id="1907662"/>
    <lineage>
        <taxon>Bacteria</taxon>
        <taxon>Bacillati</taxon>
        <taxon>Actinomycetota</taxon>
        <taxon>Coriobacteriia</taxon>
        <taxon>Eggerthellales</taxon>
        <taxon>Eggerthellaceae</taxon>
        <taxon>Raoultibacter</taxon>
    </lineage>
</organism>
<feature type="transmembrane region" description="Helical" evidence="1">
    <location>
        <begin position="20"/>
        <end position="45"/>
    </location>
</feature>
<evidence type="ECO:0000313" key="2">
    <source>
        <dbReference type="EMBL" id="BDE97574.1"/>
    </source>
</evidence>
<name>A0ABN6MJW5_9ACTN</name>
<gene>
    <name evidence="2" type="ORF">CE91St30_29070</name>
</gene>
<dbReference type="RefSeq" id="WP_244386938.1">
    <property type="nucleotide sequence ID" value="NZ_AP025564.1"/>
</dbReference>
<keyword evidence="1" id="KW-1133">Transmembrane helix</keyword>
<evidence type="ECO:0000313" key="3">
    <source>
        <dbReference type="Proteomes" id="UP001320544"/>
    </source>
</evidence>
<evidence type="ECO:0000256" key="1">
    <source>
        <dbReference type="SAM" id="Phobius"/>
    </source>
</evidence>
<dbReference type="Proteomes" id="UP001320544">
    <property type="component" value="Chromosome"/>
</dbReference>
<keyword evidence="3" id="KW-1185">Reference proteome</keyword>
<sequence length="231" mass="25109">MLDSMFTSVFGTSESLVASVSSADFLLCCLVSLALGCAIALIYMFKHNYSKNFVVTLALLPLIVQMVITLVNGNLGAGIAVMGVFNLVRFRSIPGSAKDIGSVFLAMAIGLATGMGFLWLAAVFTVIVGIANVVYVVSPFGKKKEPGKSLKITIPEDLDYTGLFDDVFERYTSAHELVEVQTTNMGSLFQLEYEIQLKGPEFEKGMIDEMRYRNGNLKITCGRMAAARDVL</sequence>
<feature type="transmembrane region" description="Helical" evidence="1">
    <location>
        <begin position="57"/>
        <end position="85"/>
    </location>
</feature>